<proteinExistence type="predicted"/>
<accession>X0U2B2</accession>
<feature type="domain" description="AsmA" evidence="5">
    <location>
        <begin position="3"/>
        <end position="92"/>
    </location>
</feature>
<keyword evidence="4" id="KW-0472">Membrane</keyword>
<feature type="non-terminal residue" evidence="6">
    <location>
        <position position="1"/>
    </location>
</feature>
<evidence type="ECO:0000256" key="1">
    <source>
        <dbReference type="ARBA" id="ARBA00004167"/>
    </source>
</evidence>
<keyword evidence="3" id="KW-1133">Transmembrane helix</keyword>
<feature type="non-terminal residue" evidence="6">
    <location>
        <position position="266"/>
    </location>
</feature>
<dbReference type="GO" id="GO:0016020">
    <property type="term" value="C:membrane"/>
    <property type="evidence" value="ECO:0007669"/>
    <property type="project" value="UniProtKB-SubCell"/>
</dbReference>
<organism evidence="6">
    <name type="scientific">marine sediment metagenome</name>
    <dbReference type="NCBI Taxonomy" id="412755"/>
    <lineage>
        <taxon>unclassified sequences</taxon>
        <taxon>metagenomes</taxon>
        <taxon>ecological metagenomes</taxon>
    </lineage>
</organism>
<dbReference type="Pfam" id="PF05170">
    <property type="entry name" value="AsmA"/>
    <property type="match status" value="1"/>
</dbReference>
<dbReference type="PANTHER" id="PTHR36985:SF1">
    <property type="entry name" value="TRANSLOCATION AND ASSEMBLY MODULE SUBUNIT TAMB"/>
    <property type="match status" value="1"/>
</dbReference>
<evidence type="ECO:0000259" key="5">
    <source>
        <dbReference type="Pfam" id="PF05170"/>
    </source>
</evidence>
<reference evidence="6" key="1">
    <citation type="journal article" date="2014" name="Front. Microbiol.">
        <title>High frequency of phylogenetically diverse reductive dehalogenase-homologous genes in deep subseafloor sedimentary metagenomes.</title>
        <authorList>
            <person name="Kawai M."/>
            <person name="Futagami T."/>
            <person name="Toyoda A."/>
            <person name="Takaki Y."/>
            <person name="Nishi S."/>
            <person name="Hori S."/>
            <person name="Arai W."/>
            <person name="Tsubouchi T."/>
            <person name="Morono Y."/>
            <person name="Uchiyama I."/>
            <person name="Ito T."/>
            <person name="Fujiyama A."/>
            <person name="Inagaki F."/>
            <person name="Takami H."/>
        </authorList>
    </citation>
    <scope>NUCLEOTIDE SEQUENCE</scope>
    <source>
        <strain evidence="6">Expedition CK06-06</strain>
    </source>
</reference>
<protein>
    <recommendedName>
        <fullName evidence="5">AsmA domain-containing protein</fullName>
    </recommendedName>
</protein>
<dbReference type="EMBL" id="BARS01027526">
    <property type="protein sequence ID" value="GAF99684.1"/>
    <property type="molecule type" value="Genomic_DNA"/>
</dbReference>
<evidence type="ECO:0000256" key="2">
    <source>
        <dbReference type="ARBA" id="ARBA00022692"/>
    </source>
</evidence>
<comment type="subcellular location">
    <subcellularLocation>
        <location evidence="1">Membrane</location>
        <topology evidence="1">Single-pass membrane protein</topology>
    </subcellularLocation>
</comment>
<sequence length="266" mass="29989">ALIEDVQLEKVPLNSIEVKLDKIGSVIRINQLRLSQRKGELVAGGWINLGEDNKNLDIHLSADNVDLSQLSNLFGIEEEIKGLTSFKAEVTGDIDLPNVSFSAKVEKGKFQDFIFDNLTFEALYNQDILEVKQFILDKEGHQIKGKGKIPYEFSFMGREKITPSLAEIPIDFILTLENTDLSFIKIFFPKDLKQVRGSTNAELEVSGTLNQPILNGSIVLTDGEVELFQFSTKINDLNIFLQLEDNLVKIKDTNFQIDQYKIYTSG</sequence>
<evidence type="ECO:0000256" key="4">
    <source>
        <dbReference type="ARBA" id="ARBA00023136"/>
    </source>
</evidence>
<name>X0U2B2_9ZZZZ</name>
<gene>
    <name evidence="6" type="ORF">S01H1_43222</name>
</gene>
<keyword evidence="2" id="KW-0812">Transmembrane</keyword>
<comment type="caution">
    <text evidence="6">The sequence shown here is derived from an EMBL/GenBank/DDBJ whole genome shotgun (WGS) entry which is preliminary data.</text>
</comment>
<evidence type="ECO:0000256" key="3">
    <source>
        <dbReference type="ARBA" id="ARBA00022989"/>
    </source>
</evidence>
<evidence type="ECO:0000313" key="6">
    <source>
        <dbReference type="EMBL" id="GAF99684.1"/>
    </source>
</evidence>
<dbReference type="PANTHER" id="PTHR36985">
    <property type="entry name" value="TRANSLOCATION AND ASSEMBLY MODULE SUBUNIT TAMB"/>
    <property type="match status" value="1"/>
</dbReference>
<dbReference type="AlphaFoldDB" id="X0U2B2"/>
<dbReference type="InterPro" id="IPR007844">
    <property type="entry name" value="AsmA"/>
</dbReference>